<sequence length="419" mass="44016">MLLRITALAALVAGASCHAATKYDVIDLGTLGGDYAFAFGLNNQGHAVGNAQGPVVDNVRQFSNHAFIWNGNATPMISDLGNLGKDGSYARAISDSGLVVGYANKVTATSETGVETILERGFKVVPGSAMEMLPTPALPTQNMRAYDIALDETIVGAVDVTIDNAQITRGYILPAGASEPVLVNALSGGQGLVLRGVNSVAGKAVGFNQFDASTSRPLMVNLADPTVAIELTSLGGIQAQAYAVNDHSQIAGYSWNADNTKINAVVFQPGDSSNPVVDLGQLVERFNSSAAYDINNLGQVVGTARSATTGSTHSAFLYELNASTPVMQNLNDLIDCNADVSQRWHLVSAQSVNENGEIVGYGTKGNLTRAFLLRPSSDTTPPVACPEPPPFEDKNEAGSVSGFTALLALPMLFWRRRKI</sequence>
<dbReference type="InterPro" id="IPR022562">
    <property type="entry name" value="DUF3466"/>
</dbReference>
<dbReference type="PROSITE" id="PS51257">
    <property type="entry name" value="PROKAR_LIPOPROTEIN"/>
    <property type="match status" value="1"/>
</dbReference>
<feature type="chain" id="PRO_5020685240" evidence="1">
    <location>
        <begin position="20"/>
        <end position="419"/>
    </location>
</feature>
<keyword evidence="3" id="KW-1185">Reference proteome</keyword>
<name>A0A4R6UL01_9GAMM</name>
<organism evidence="2 3">
    <name type="scientific">Permianibacter aggregans</name>
    <dbReference type="NCBI Taxonomy" id="1510150"/>
    <lineage>
        <taxon>Bacteria</taxon>
        <taxon>Pseudomonadati</taxon>
        <taxon>Pseudomonadota</taxon>
        <taxon>Gammaproteobacteria</taxon>
        <taxon>Pseudomonadales</taxon>
        <taxon>Pseudomonadaceae</taxon>
        <taxon>Permianibacter</taxon>
    </lineage>
</organism>
<evidence type="ECO:0000256" key="1">
    <source>
        <dbReference type="SAM" id="SignalP"/>
    </source>
</evidence>
<dbReference type="Pfam" id="PF11949">
    <property type="entry name" value="DUF3466"/>
    <property type="match status" value="1"/>
</dbReference>
<dbReference type="RefSeq" id="WP_133591615.1">
    <property type="nucleotide sequence ID" value="NZ_CP037953.1"/>
</dbReference>
<dbReference type="NCBIfam" id="TIGR02913">
    <property type="entry name" value="HAF_rpt"/>
    <property type="match status" value="1"/>
</dbReference>
<evidence type="ECO:0000313" key="3">
    <source>
        <dbReference type="Proteomes" id="UP000295375"/>
    </source>
</evidence>
<gene>
    <name evidence="2" type="ORF">EV696_11298</name>
</gene>
<comment type="caution">
    <text evidence="2">The sequence shown here is derived from an EMBL/GenBank/DDBJ whole genome shotgun (WGS) entry which is preliminary data.</text>
</comment>
<dbReference type="OrthoDB" id="518002at2"/>
<dbReference type="Proteomes" id="UP000295375">
    <property type="component" value="Unassembled WGS sequence"/>
</dbReference>
<dbReference type="InterPro" id="IPR014262">
    <property type="entry name" value="HAF_rpt"/>
</dbReference>
<dbReference type="AlphaFoldDB" id="A0A4R6UL01"/>
<evidence type="ECO:0000313" key="2">
    <source>
        <dbReference type="EMBL" id="TDQ46836.1"/>
    </source>
</evidence>
<protein>
    <submittedName>
        <fullName evidence="2">Putative secreted protein</fullName>
    </submittedName>
</protein>
<reference evidence="2 3" key="1">
    <citation type="submission" date="2019-03" db="EMBL/GenBank/DDBJ databases">
        <title>Genomic Encyclopedia of Type Strains, Phase IV (KMG-IV): sequencing the most valuable type-strain genomes for metagenomic binning, comparative biology and taxonomic classification.</title>
        <authorList>
            <person name="Goeker M."/>
        </authorList>
    </citation>
    <scope>NUCLEOTIDE SEQUENCE [LARGE SCALE GENOMIC DNA]</scope>
    <source>
        <strain evidence="2 3">DSM 103792</strain>
    </source>
</reference>
<keyword evidence="1" id="KW-0732">Signal</keyword>
<dbReference type="EMBL" id="SNYM01000012">
    <property type="protein sequence ID" value="TDQ46836.1"/>
    <property type="molecule type" value="Genomic_DNA"/>
</dbReference>
<accession>A0A4R6UL01</accession>
<feature type="signal peptide" evidence="1">
    <location>
        <begin position="1"/>
        <end position="19"/>
    </location>
</feature>
<proteinExistence type="predicted"/>